<dbReference type="Proteomes" id="UP001162060">
    <property type="component" value="Unassembled WGS sequence"/>
</dbReference>
<evidence type="ECO:0000313" key="1">
    <source>
        <dbReference type="EMBL" id="CAK7927914.1"/>
    </source>
</evidence>
<sequence length="38" mass="4114">MSAVAQVEEDFDTDYVVDSVGDMPTTFISAMESNNAVK</sequence>
<dbReference type="EMBL" id="CAKLBY020000118">
    <property type="protein sequence ID" value="CAK7927914.1"/>
    <property type="molecule type" value="Genomic_DNA"/>
</dbReference>
<evidence type="ECO:0000313" key="2">
    <source>
        <dbReference type="Proteomes" id="UP001162060"/>
    </source>
</evidence>
<dbReference type="AlphaFoldDB" id="A0AAV1U3W4"/>
<organism evidence="1 2">
    <name type="scientific">Peronospora matthiolae</name>
    <dbReference type="NCBI Taxonomy" id="2874970"/>
    <lineage>
        <taxon>Eukaryota</taxon>
        <taxon>Sar</taxon>
        <taxon>Stramenopiles</taxon>
        <taxon>Oomycota</taxon>
        <taxon>Peronosporomycetes</taxon>
        <taxon>Peronosporales</taxon>
        <taxon>Peronosporaceae</taxon>
        <taxon>Peronospora</taxon>
    </lineage>
</organism>
<accession>A0AAV1U3W4</accession>
<gene>
    <name evidence="1" type="ORF">PM001_LOCUS13064</name>
</gene>
<name>A0AAV1U3W4_9STRA</name>
<comment type="caution">
    <text evidence="1">The sequence shown here is derived from an EMBL/GenBank/DDBJ whole genome shotgun (WGS) entry which is preliminary data.</text>
</comment>
<reference evidence="1" key="1">
    <citation type="submission" date="2024-01" db="EMBL/GenBank/DDBJ databases">
        <authorList>
            <person name="Webb A."/>
        </authorList>
    </citation>
    <scope>NUCLEOTIDE SEQUENCE</scope>
    <source>
        <strain evidence="1">Pm1</strain>
    </source>
</reference>
<proteinExistence type="predicted"/>
<protein>
    <submittedName>
        <fullName evidence="1">Uncharacterized protein</fullName>
    </submittedName>
</protein>